<keyword evidence="3" id="KW-0813">Transport</keyword>
<evidence type="ECO:0000256" key="1">
    <source>
        <dbReference type="ARBA" id="ARBA00007557"/>
    </source>
</evidence>
<organism evidence="7 8">
    <name type="scientific">Rhodanobacter aciditrophus</name>
    <dbReference type="NCBI Taxonomy" id="1623218"/>
    <lineage>
        <taxon>Bacteria</taxon>
        <taxon>Pseudomonadati</taxon>
        <taxon>Pseudomonadota</taxon>
        <taxon>Gammaproteobacteria</taxon>
        <taxon>Lysobacterales</taxon>
        <taxon>Rhodanobacteraceae</taxon>
        <taxon>Rhodanobacter</taxon>
    </lineage>
</organism>
<dbReference type="PANTHER" id="PTHR21294:SF8">
    <property type="entry name" value="ELECTRON TRANSFER FLAVOPROTEIN SUBUNIT BETA"/>
    <property type="match status" value="1"/>
</dbReference>
<reference evidence="8" key="1">
    <citation type="journal article" date="2019" name="Int. J. Syst. Evol. Microbiol.">
        <title>The Global Catalogue of Microorganisms (GCM) 10K type strain sequencing project: providing services to taxonomists for standard genome sequencing and annotation.</title>
        <authorList>
            <consortium name="The Broad Institute Genomics Platform"/>
            <consortium name="The Broad Institute Genome Sequencing Center for Infectious Disease"/>
            <person name="Wu L."/>
            <person name="Ma J."/>
        </authorList>
    </citation>
    <scope>NUCLEOTIDE SEQUENCE [LARGE SCALE GENOMIC DNA]</scope>
    <source>
        <strain evidence="8">JCM 30774</strain>
    </source>
</reference>
<dbReference type="InterPro" id="IPR012255">
    <property type="entry name" value="ETF_b"/>
</dbReference>
<accession>A0ABW4B4D5</accession>
<dbReference type="PIRSF" id="PIRSF000090">
    <property type="entry name" value="Beta-ETF"/>
    <property type="match status" value="1"/>
</dbReference>
<feature type="domain" description="Electron transfer flavoprotein alpha/beta-subunit N-terminal" evidence="6">
    <location>
        <begin position="23"/>
        <end position="213"/>
    </location>
</feature>
<dbReference type="InterPro" id="IPR033948">
    <property type="entry name" value="ETF_beta_N"/>
</dbReference>
<protein>
    <recommendedName>
        <fullName evidence="2">Electron transfer flavoprotein subunit beta</fullName>
    </recommendedName>
    <alternativeName>
        <fullName evidence="5">Electron transfer flavoprotein small subunit</fullName>
    </alternativeName>
</protein>
<evidence type="ECO:0000259" key="6">
    <source>
        <dbReference type="SMART" id="SM00893"/>
    </source>
</evidence>
<evidence type="ECO:0000256" key="4">
    <source>
        <dbReference type="ARBA" id="ARBA00022982"/>
    </source>
</evidence>
<evidence type="ECO:0000313" key="8">
    <source>
        <dbReference type="Proteomes" id="UP001597059"/>
    </source>
</evidence>
<dbReference type="CDD" id="cd01714">
    <property type="entry name" value="ETF_beta"/>
    <property type="match status" value="1"/>
</dbReference>
<evidence type="ECO:0000256" key="2">
    <source>
        <dbReference type="ARBA" id="ARBA00016797"/>
    </source>
</evidence>
<gene>
    <name evidence="7" type="ORF">ACFQ45_13360</name>
</gene>
<dbReference type="InterPro" id="IPR014730">
    <property type="entry name" value="ETF_a/b_N"/>
</dbReference>
<name>A0ABW4B4D5_9GAMM</name>
<keyword evidence="8" id="KW-1185">Reference proteome</keyword>
<dbReference type="InterPro" id="IPR014729">
    <property type="entry name" value="Rossmann-like_a/b/a_fold"/>
</dbReference>
<dbReference type="SUPFAM" id="SSF52402">
    <property type="entry name" value="Adenine nucleotide alpha hydrolases-like"/>
    <property type="match status" value="1"/>
</dbReference>
<sequence length="254" mass="27290">MKVLVAVKRVVDYNVKVRVKADGSGMDLANVKMSMNPFDEIAVEEAIRLKESGAASEVILVSVGVSKSEETLRTGLAMGADRGILVEVGEQAVEPLAVAKILKSVAESEQVSLVILGKQAIDDDCNQTGQMLSALLDWPQGTFASDVDIATPDKLKVTREVDGGLQTLQLTLPAIVTTDLRLNEPRFASLPNIMKAKKKPLAKLTLSDLELSEDIIQPRLTITNTEAPAPRQAGIQVASVDELLDKLKHEASVL</sequence>
<keyword evidence="4" id="KW-0249">Electron transport</keyword>
<dbReference type="Gene3D" id="3.40.50.620">
    <property type="entry name" value="HUPs"/>
    <property type="match status" value="1"/>
</dbReference>
<dbReference type="EMBL" id="JBHTMN010000014">
    <property type="protein sequence ID" value="MFD1384361.1"/>
    <property type="molecule type" value="Genomic_DNA"/>
</dbReference>
<dbReference type="RefSeq" id="WP_377368504.1">
    <property type="nucleotide sequence ID" value="NZ_JBHTMN010000014.1"/>
</dbReference>
<dbReference type="InterPro" id="IPR000049">
    <property type="entry name" value="ET-Flavoprotein_bsu_CS"/>
</dbReference>
<proteinExistence type="inferred from homology"/>
<evidence type="ECO:0000256" key="3">
    <source>
        <dbReference type="ARBA" id="ARBA00022448"/>
    </source>
</evidence>
<dbReference type="PANTHER" id="PTHR21294">
    <property type="entry name" value="ELECTRON TRANSFER FLAVOPROTEIN BETA-SUBUNIT"/>
    <property type="match status" value="1"/>
</dbReference>
<comment type="similarity">
    <text evidence="1">Belongs to the ETF beta-subunit/FixA family.</text>
</comment>
<dbReference type="PROSITE" id="PS01065">
    <property type="entry name" value="ETF_BETA"/>
    <property type="match status" value="1"/>
</dbReference>
<evidence type="ECO:0000313" key="7">
    <source>
        <dbReference type="EMBL" id="MFD1384361.1"/>
    </source>
</evidence>
<dbReference type="SMART" id="SM00893">
    <property type="entry name" value="ETF"/>
    <property type="match status" value="1"/>
</dbReference>
<dbReference type="Pfam" id="PF01012">
    <property type="entry name" value="ETF"/>
    <property type="match status" value="1"/>
</dbReference>
<evidence type="ECO:0000256" key="5">
    <source>
        <dbReference type="ARBA" id="ARBA00042002"/>
    </source>
</evidence>
<dbReference type="Proteomes" id="UP001597059">
    <property type="component" value="Unassembled WGS sequence"/>
</dbReference>
<comment type="caution">
    <text evidence="7">The sequence shown here is derived from an EMBL/GenBank/DDBJ whole genome shotgun (WGS) entry which is preliminary data.</text>
</comment>